<accession>A0ABU1FV43</accession>
<dbReference type="Proteomes" id="UP001260872">
    <property type="component" value="Unassembled WGS sequence"/>
</dbReference>
<keyword evidence="2" id="KW-1185">Reference proteome</keyword>
<evidence type="ECO:0000313" key="1">
    <source>
        <dbReference type="EMBL" id="MDR5712031.1"/>
    </source>
</evidence>
<sequence length="194" mass="19925">MPPSAGKVVIRHPTAVLHLLQDEPLTALAEHDRLQVVVMDPVTLADSVPGLQDALDLFEGLVVDQRLVVARIGDAVVIDSPGVIRVLQHALEGGQPQGLGGTLLGGPGGEPAVGHLLQQRSGGPASGGEFLERGGDVVCPVGVHDDSGFLVASADDSLVEVADGRDCGCAALFDFLLHALDDLVSEVAAVELSD</sequence>
<comment type="caution">
    <text evidence="1">The sequence shown here is derived from an EMBL/GenBank/DDBJ whole genome shotgun (WGS) entry which is preliminary data.</text>
</comment>
<name>A0ABU1FV43_9MICC</name>
<organism evidence="1 2">
    <name type="scientific">Nesterenkonia flava</name>
    <dbReference type="NCBI Taxonomy" id="469799"/>
    <lineage>
        <taxon>Bacteria</taxon>
        <taxon>Bacillati</taxon>
        <taxon>Actinomycetota</taxon>
        <taxon>Actinomycetes</taxon>
        <taxon>Micrococcales</taxon>
        <taxon>Micrococcaceae</taxon>
        <taxon>Nesterenkonia</taxon>
    </lineage>
</organism>
<gene>
    <name evidence="1" type="ORF">RH857_07800</name>
</gene>
<proteinExistence type="predicted"/>
<dbReference type="EMBL" id="JAVKGT010000017">
    <property type="protein sequence ID" value="MDR5712031.1"/>
    <property type="molecule type" value="Genomic_DNA"/>
</dbReference>
<reference evidence="2" key="1">
    <citation type="submission" date="2023-07" db="EMBL/GenBank/DDBJ databases">
        <title>Description of three actinobacteria isolated from air of manufacturing shop in a pharmaceutical factory.</title>
        <authorList>
            <person name="Zhang D.-F."/>
        </authorList>
    </citation>
    <scope>NUCLEOTIDE SEQUENCE [LARGE SCALE GENOMIC DNA]</scope>
    <source>
        <strain evidence="2">CCTCC AB 207010</strain>
    </source>
</reference>
<protein>
    <submittedName>
        <fullName evidence="1">Uncharacterized protein</fullName>
    </submittedName>
</protein>
<evidence type="ECO:0000313" key="2">
    <source>
        <dbReference type="Proteomes" id="UP001260872"/>
    </source>
</evidence>